<gene>
    <name evidence="3" type="ORF">Lgee_1205</name>
</gene>
<dbReference type="PATRIC" id="fig|45065.4.peg.1297"/>
<evidence type="ECO:0000313" key="3">
    <source>
        <dbReference type="EMBL" id="KTC99713.1"/>
    </source>
</evidence>
<dbReference type="Proteomes" id="UP000054785">
    <property type="component" value="Unassembled WGS sequence"/>
</dbReference>
<evidence type="ECO:0000256" key="1">
    <source>
        <dbReference type="SAM" id="MobiDB-lite"/>
    </source>
</evidence>
<feature type="compositionally biased region" description="Polar residues" evidence="1">
    <location>
        <begin position="17"/>
        <end position="35"/>
    </location>
</feature>
<feature type="region of interest" description="Disordered" evidence="1">
    <location>
        <begin position="1"/>
        <end position="38"/>
    </location>
</feature>
<dbReference type="AlphaFoldDB" id="A0A0W0TVH3"/>
<organism evidence="3 4">
    <name type="scientific">Legionella geestiana</name>
    <dbReference type="NCBI Taxonomy" id="45065"/>
    <lineage>
        <taxon>Bacteria</taxon>
        <taxon>Pseudomonadati</taxon>
        <taxon>Pseudomonadota</taxon>
        <taxon>Gammaproteobacteria</taxon>
        <taxon>Legionellales</taxon>
        <taxon>Legionellaceae</taxon>
        <taxon>Legionella</taxon>
    </lineage>
</organism>
<keyword evidence="4" id="KW-1185">Reference proteome</keyword>
<evidence type="ECO:0000313" key="4">
    <source>
        <dbReference type="Proteomes" id="UP000054785"/>
    </source>
</evidence>
<sequence length="513" mass="57181">MSTSSKNITDLVAGNMDENTLNTSEKSQADSSTSESSREVLTPFDVSVRIGDSETIRQLVIKNRLKWPELLNTDSINQICEMLSTNSEAVRNETRSLFVKLLEQEEAQKLVKIVGERHSFTNLQTAVSQLPAENRKEICTMAHVLTNKKTLDRQKMSFLAKEAGIAHPVKSDIFFRGIYTGVERAIEGLKSTREIIREIKKIPKKHIPGVVLEDGRTLLDIVMTSAQKDVVDAVLKRAGYKRGDPLESAFQQLSNNHNHYSTYMALTPAPRTRFVRRNDDPHPTMFEFDSAGVSDGIIEMNNAGLAEKSPFSAHSKAFRTENTERVRSITQEPEIVPDEAETVTYDTEFDKAIRNLYEAGVLSMQSRLSKEKTDSVLWGLNNQELYVDKAWLLSNLGIEESALSNEARAAFEVADAFQGIRDAVINGNGNAATTVKNEQNANINILKQASESIAIAANVLLTVFILPLLAAPLVKNGEWKSMRYTFFSEKTKVEKAVDAVEEEVRKNTPPNNG</sequence>
<name>A0A0W0TVH3_9GAMM</name>
<protein>
    <submittedName>
        <fullName evidence="3">Uncharacterized protein</fullName>
    </submittedName>
</protein>
<accession>A0A0W0TVH3</accession>
<keyword evidence="2" id="KW-0812">Transmembrane</keyword>
<evidence type="ECO:0000256" key="2">
    <source>
        <dbReference type="SAM" id="Phobius"/>
    </source>
</evidence>
<proteinExistence type="predicted"/>
<keyword evidence="2" id="KW-1133">Transmembrane helix</keyword>
<keyword evidence="2" id="KW-0472">Membrane</keyword>
<reference evidence="3 4" key="1">
    <citation type="submission" date="2015-11" db="EMBL/GenBank/DDBJ databases">
        <title>Genomic analysis of 38 Legionella species identifies large and diverse effector repertoires.</title>
        <authorList>
            <person name="Burstein D."/>
            <person name="Amaro F."/>
            <person name="Zusman T."/>
            <person name="Lifshitz Z."/>
            <person name="Cohen O."/>
            <person name="Gilbert J.A."/>
            <person name="Pupko T."/>
            <person name="Shuman H.A."/>
            <person name="Segal G."/>
        </authorList>
    </citation>
    <scope>NUCLEOTIDE SEQUENCE [LARGE SCALE GENOMIC DNA]</scope>
    <source>
        <strain evidence="3 4">ATCC 49504</strain>
    </source>
</reference>
<feature type="transmembrane region" description="Helical" evidence="2">
    <location>
        <begin position="453"/>
        <end position="474"/>
    </location>
</feature>
<dbReference type="EMBL" id="LNYC01000044">
    <property type="protein sequence ID" value="KTC99713.1"/>
    <property type="molecule type" value="Genomic_DNA"/>
</dbReference>
<comment type="caution">
    <text evidence="3">The sequence shown here is derived from an EMBL/GenBank/DDBJ whole genome shotgun (WGS) entry which is preliminary data.</text>
</comment>